<feature type="chain" id="PRO_5044550141" description="Gamma interferon inducible lysosomal thiol reductase GILT" evidence="7">
    <location>
        <begin position="24"/>
        <end position="268"/>
    </location>
</feature>
<dbReference type="Pfam" id="PF03227">
    <property type="entry name" value="GILT"/>
    <property type="match status" value="1"/>
</dbReference>
<dbReference type="Proteomes" id="UP000077671">
    <property type="component" value="Unassembled WGS sequence"/>
</dbReference>
<evidence type="ECO:0000313" key="11">
    <source>
        <dbReference type="Proteomes" id="UP000836402"/>
    </source>
</evidence>
<evidence type="ECO:0000256" key="7">
    <source>
        <dbReference type="SAM" id="SignalP"/>
    </source>
</evidence>
<dbReference type="AlphaFoldDB" id="A0A177U4C2"/>
<sequence>MVKLTLAATALVAIATLYKRAAAIPATHLPDLQRPFFTDSSADNDNDAPTPHPLSAPRRVEITAGVMSRCPDALYCESTLDRILDRLNPKIKLHLTYLGTPNASSPLGAECLHGPDECKGNIHQLCVQDALRPSRAGKEFDLSPSAAQLKWFDIVQCMNYANNNIGQESLLQDCLKTVKGGPSWDGPGGIAECVQGEHGRKLLLDSFAESKKLGIVNSCTIIIEGGAQCVRDGGLWKRCTVPGGHEVGDFVAEIEQQWARINNSSESA</sequence>
<gene>
    <name evidence="9" type="ORF">A4X03_0g8618</name>
    <name evidence="8" type="ORF">JKIAZH3_G175</name>
</gene>
<evidence type="ECO:0008006" key="12">
    <source>
        <dbReference type="Google" id="ProtNLM"/>
    </source>
</evidence>
<dbReference type="GO" id="GO:0016671">
    <property type="term" value="F:oxidoreductase activity, acting on a sulfur group of donors, disulfide as acceptor"/>
    <property type="evidence" value="ECO:0007669"/>
    <property type="project" value="InterPro"/>
</dbReference>
<evidence type="ECO:0000256" key="5">
    <source>
        <dbReference type="ARBA" id="ARBA00023180"/>
    </source>
</evidence>
<dbReference type="EMBL" id="CAJHJG010002192">
    <property type="protein sequence ID" value="CAD6918560.1"/>
    <property type="molecule type" value="Genomic_DNA"/>
</dbReference>
<protein>
    <recommendedName>
        <fullName evidence="12">Gamma interferon inducible lysosomal thiol reductase GILT</fullName>
    </recommendedName>
</protein>
<evidence type="ECO:0000313" key="8">
    <source>
        <dbReference type="EMBL" id="CAD6918560.1"/>
    </source>
</evidence>
<reference evidence="8" key="3">
    <citation type="submission" date="2020-10" db="EMBL/GenBank/DDBJ databases">
        <authorList>
            <person name="Sedaghatjoo S."/>
        </authorList>
    </citation>
    <scope>NUCLEOTIDE SEQUENCE</scope>
    <source>
        <strain evidence="8">AZH3</strain>
    </source>
</reference>
<comment type="similarity">
    <text evidence="2">Belongs to the GILT family.</text>
</comment>
<feature type="signal peptide" evidence="7">
    <location>
        <begin position="1"/>
        <end position="23"/>
    </location>
</feature>
<evidence type="ECO:0000256" key="2">
    <source>
        <dbReference type="ARBA" id="ARBA00005679"/>
    </source>
</evidence>
<evidence type="ECO:0000256" key="3">
    <source>
        <dbReference type="ARBA" id="ARBA00022525"/>
    </source>
</evidence>
<comment type="caution">
    <text evidence="9">The sequence shown here is derived from an EMBL/GenBank/DDBJ whole genome shotgun (WGS) entry which is preliminary data.</text>
</comment>
<evidence type="ECO:0000256" key="1">
    <source>
        <dbReference type="ARBA" id="ARBA00004613"/>
    </source>
</evidence>
<dbReference type="InterPro" id="IPR004911">
    <property type="entry name" value="Interferon-induced_GILT"/>
</dbReference>
<keyword evidence="3" id="KW-0964">Secreted</keyword>
<dbReference type="GO" id="GO:0005576">
    <property type="term" value="C:extracellular region"/>
    <property type="evidence" value="ECO:0007669"/>
    <property type="project" value="UniProtKB-SubCell"/>
</dbReference>
<evidence type="ECO:0000313" key="9">
    <source>
        <dbReference type="EMBL" id="KAE8240017.1"/>
    </source>
</evidence>
<dbReference type="PANTHER" id="PTHR13234:SF8">
    <property type="entry name" value="GAMMA-INTERFERON-INDUCIBLE LYSOSOMAL THIOL REDUCTASE"/>
    <property type="match status" value="1"/>
</dbReference>
<dbReference type="EMBL" id="LWDD02002724">
    <property type="protein sequence ID" value="KAE8240017.1"/>
    <property type="molecule type" value="Genomic_DNA"/>
</dbReference>
<organism evidence="9 10">
    <name type="scientific">Tilletia caries</name>
    <name type="common">wheat bunt fungus</name>
    <dbReference type="NCBI Taxonomy" id="13290"/>
    <lineage>
        <taxon>Eukaryota</taxon>
        <taxon>Fungi</taxon>
        <taxon>Dikarya</taxon>
        <taxon>Basidiomycota</taxon>
        <taxon>Ustilaginomycotina</taxon>
        <taxon>Exobasidiomycetes</taxon>
        <taxon>Tilletiales</taxon>
        <taxon>Tilletiaceae</taxon>
        <taxon>Tilletia</taxon>
    </lineage>
</organism>
<evidence type="ECO:0000256" key="6">
    <source>
        <dbReference type="SAM" id="MobiDB-lite"/>
    </source>
</evidence>
<proteinExistence type="inferred from homology"/>
<evidence type="ECO:0000313" key="10">
    <source>
        <dbReference type="Proteomes" id="UP000077671"/>
    </source>
</evidence>
<keyword evidence="4 7" id="KW-0732">Signal</keyword>
<comment type="subcellular location">
    <subcellularLocation>
        <location evidence="1">Secreted</location>
    </subcellularLocation>
</comment>
<reference evidence="9" key="1">
    <citation type="submission" date="2016-04" db="EMBL/GenBank/DDBJ databases">
        <authorList>
            <person name="Nguyen H.D."/>
            <person name="Kesanakurti P."/>
            <person name="Cullis J."/>
            <person name="Levesque C.A."/>
            <person name="Hambleton S."/>
        </authorList>
    </citation>
    <scope>NUCLEOTIDE SEQUENCE</scope>
    <source>
        <strain evidence="9">DAOMC 238032</strain>
    </source>
</reference>
<keyword evidence="5" id="KW-0325">Glycoprotein</keyword>
<dbReference type="PANTHER" id="PTHR13234">
    <property type="entry name" value="GAMMA-INTERFERON INDUCIBLE LYSOSOMAL THIOL REDUCTASE GILT"/>
    <property type="match status" value="1"/>
</dbReference>
<keyword evidence="11" id="KW-1185">Reference proteome</keyword>
<evidence type="ECO:0000256" key="4">
    <source>
        <dbReference type="ARBA" id="ARBA00022729"/>
    </source>
</evidence>
<name>A0A177U4C2_9BASI</name>
<dbReference type="Proteomes" id="UP000836402">
    <property type="component" value="Unassembled WGS sequence"/>
</dbReference>
<reference evidence="9" key="2">
    <citation type="journal article" date="2019" name="IMA Fungus">
        <title>Genome sequencing and comparison of five Tilletia species to identify candidate genes for the detection of regulated species infecting wheat.</title>
        <authorList>
            <person name="Nguyen H.D.T."/>
            <person name="Sultana T."/>
            <person name="Kesanakurti P."/>
            <person name="Hambleton S."/>
        </authorList>
    </citation>
    <scope>NUCLEOTIDE SEQUENCE</scope>
    <source>
        <strain evidence="9">DAOMC 238032</strain>
    </source>
</reference>
<accession>A0A177U4C2</accession>
<feature type="region of interest" description="Disordered" evidence="6">
    <location>
        <begin position="35"/>
        <end position="56"/>
    </location>
</feature>